<comment type="caution">
    <text evidence="5">The sequence shown here is derived from an EMBL/GenBank/DDBJ whole genome shotgun (WGS) entry which is preliminary data.</text>
</comment>
<dbReference type="Pfam" id="PF13374">
    <property type="entry name" value="TPR_10"/>
    <property type="match status" value="1"/>
</dbReference>
<comment type="caution">
    <text evidence="2">Lacks conserved residue(s) required for the propagation of feature annotation.</text>
</comment>
<feature type="region of interest" description="Disordered" evidence="3">
    <location>
        <begin position="294"/>
        <end position="339"/>
    </location>
</feature>
<dbReference type="InterPro" id="IPR053137">
    <property type="entry name" value="NLR-like"/>
</dbReference>
<evidence type="ECO:0000256" key="3">
    <source>
        <dbReference type="SAM" id="MobiDB-lite"/>
    </source>
</evidence>
<feature type="domain" description="PNPLA" evidence="4">
    <location>
        <begin position="1"/>
        <end position="173"/>
    </location>
</feature>
<feature type="short sequence motif" description="GXGXXG" evidence="2">
    <location>
        <begin position="3"/>
        <end position="8"/>
    </location>
</feature>
<dbReference type="InterPro" id="IPR011990">
    <property type="entry name" value="TPR-like_helical_dom_sf"/>
</dbReference>
<dbReference type="InterPro" id="IPR016035">
    <property type="entry name" value="Acyl_Trfase/lysoPLipase"/>
</dbReference>
<organism evidence="5 6">
    <name type="scientific">Diaporthe eres</name>
    <name type="common">Phomopsis oblonga</name>
    <dbReference type="NCBI Taxonomy" id="83184"/>
    <lineage>
        <taxon>Eukaryota</taxon>
        <taxon>Fungi</taxon>
        <taxon>Dikarya</taxon>
        <taxon>Ascomycota</taxon>
        <taxon>Pezizomycotina</taxon>
        <taxon>Sordariomycetes</taxon>
        <taxon>Sordariomycetidae</taxon>
        <taxon>Diaporthales</taxon>
        <taxon>Diaporthaceae</taxon>
        <taxon>Diaporthe</taxon>
        <taxon>Diaporthe eres species complex</taxon>
    </lineage>
</organism>
<dbReference type="Gene3D" id="3.40.50.300">
    <property type="entry name" value="P-loop containing nucleotide triphosphate hydrolases"/>
    <property type="match status" value="1"/>
</dbReference>
<dbReference type="InterPro" id="IPR002641">
    <property type="entry name" value="PNPLA_dom"/>
</dbReference>
<reference evidence="5 6" key="1">
    <citation type="submission" date="2024-02" db="EMBL/GenBank/DDBJ databases">
        <title>De novo assembly and annotation of 12 fungi associated with fruit tree decline syndrome in Ontario, Canada.</title>
        <authorList>
            <person name="Sulman M."/>
            <person name="Ellouze W."/>
            <person name="Ilyukhin E."/>
        </authorList>
    </citation>
    <scope>NUCLEOTIDE SEQUENCE [LARGE SCALE GENOMIC DNA]</scope>
    <source>
        <strain evidence="5 6">M169</strain>
    </source>
</reference>
<dbReference type="InterPro" id="IPR002182">
    <property type="entry name" value="NB-ARC"/>
</dbReference>
<evidence type="ECO:0000256" key="1">
    <source>
        <dbReference type="ARBA" id="ARBA00023098"/>
    </source>
</evidence>
<keyword evidence="6" id="KW-1185">Reference proteome</keyword>
<name>A0ABR1PE88_DIAER</name>
<accession>A0ABR1PE88</accession>
<dbReference type="InterPro" id="IPR027417">
    <property type="entry name" value="P-loop_NTPase"/>
</dbReference>
<dbReference type="Pfam" id="PF00931">
    <property type="entry name" value="NB-ARC"/>
    <property type="match status" value="1"/>
</dbReference>
<dbReference type="PANTHER" id="PTHR46082:SF6">
    <property type="entry name" value="AAA+ ATPASE DOMAIN-CONTAINING PROTEIN-RELATED"/>
    <property type="match status" value="1"/>
</dbReference>
<dbReference type="Pfam" id="PF01734">
    <property type="entry name" value="Patatin"/>
    <property type="match status" value="1"/>
</dbReference>
<keyword evidence="1" id="KW-0443">Lipid metabolism</keyword>
<protein>
    <recommendedName>
        <fullName evidence="4">PNPLA domain-containing protein</fullName>
    </recommendedName>
</protein>
<dbReference type="SUPFAM" id="SSF48452">
    <property type="entry name" value="TPR-like"/>
    <property type="match status" value="2"/>
</dbReference>
<dbReference type="PANTHER" id="PTHR46082">
    <property type="entry name" value="ATP/GTP-BINDING PROTEIN-RELATED"/>
    <property type="match status" value="1"/>
</dbReference>
<evidence type="ECO:0000313" key="5">
    <source>
        <dbReference type="EMBL" id="KAK7733878.1"/>
    </source>
</evidence>
<dbReference type="PROSITE" id="PS51635">
    <property type="entry name" value="PNPLA"/>
    <property type="match status" value="1"/>
</dbReference>
<dbReference type="Proteomes" id="UP001430848">
    <property type="component" value="Unassembled WGS sequence"/>
</dbReference>
<dbReference type="Pfam" id="PF13424">
    <property type="entry name" value="TPR_12"/>
    <property type="match status" value="1"/>
</dbReference>
<proteinExistence type="predicted"/>
<gene>
    <name evidence="5" type="ORF">SLS63_004664</name>
</gene>
<evidence type="ECO:0000259" key="4">
    <source>
        <dbReference type="PROSITE" id="PS51635"/>
    </source>
</evidence>
<dbReference type="SUPFAM" id="SSF52151">
    <property type="entry name" value="FabD/lysophospholipase-like"/>
    <property type="match status" value="1"/>
</dbReference>
<sequence length="948" mass="103955">MDGGGIRGISSLLILEDVMEKLRDALTLDSIPRPCDFFDLIGGRLGMTVDECIQAYKEVAQQAFTPKRTKFLPAPPAGAFSAKALEDAVKKMLRKFCAESEVVLAITKDNVDAGPTLFATYDTSARLDGCAVWEVARATSAATTFFKPIKVGCNSIEFVDAGFGYNNPCEVLVEEARRQFPGRGLLQVLSIGTGLGDVVSIGNTRLSIVKALKTMASSSKAAAARLNSQYGDSGQYYRFNVDQGLRDVTLSDWKKSSTISAHTHNYLNDINTKREIKKFVDGLAGIIPDSEAQVGRTAPATGRAAESGEDEAQEVAATLPRSVQRPEAQPGGASTDRPGIPWHYIPFTRNLRFVGRSKTLGKLQQMLFTQKTCRKAAVVGLGGVGKTQVALQMAYWVKKHWPEYSIFWVSALSGATFEQAYTEMARMLPLGNVGADEDPKDAVRRYLSSSAAGPWLLVVDNADDMDTVFGSPGGPGGLNKYLPESEDGVVLFTTRSREVGVSSAGGDVVELHEMDPGEAADYLEKLLIRDDDAGTAELLKQLTYLPLAITQAAAYLNTTGVPMAEYLNLLRGADQEAASLMSREFHDSTRYEGSQNAVATTWIVSFDQIRRSDGAAADLLAFMSCIEPKAIPQSMLPRCELEEQMVHAIGTLCGYAFLTRRGDSKVFDMHSLVHLATQIWIQREGLVATTSEAVIRQVAAVFPDDNHENRSLWREYLPHAFRVLRHCSEADMMEKYDLCYWVGLCLSVDGRIREAVQYLEEAWRWEKSHFEEDHPSRLASQHALAIAYEANGQVSAAIALLEQIIAIEARALPKDHPLRLASQHGLASAYKANRQVLAAITLPEQVIAIKAKTFAENYPNQLISQCKLNSAYKANRQVPATIALLEQIIAIKARALPKDHPLRLALQHRLASAYKANGQMPATIALLEQVITIRARTFAKDYPDRLAS</sequence>
<dbReference type="Gene3D" id="3.40.1090.10">
    <property type="entry name" value="Cytosolic phospholipase A2 catalytic domain"/>
    <property type="match status" value="1"/>
</dbReference>
<evidence type="ECO:0000256" key="2">
    <source>
        <dbReference type="PROSITE-ProRule" id="PRU01161"/>
    </source>
</evidence>
<evidence type="ECO:0000313" key="6">
    <source>
        <dbReference type="Proteomes" id="UP001430848"/>
    </source>
</evidence>
<dbReference type="SUPFAM" id="SSF52540">
    <property type="entry name" value="P-loop containing nucleoside triphosphate hydrolases"/>
    <property type="match status" value="1"/>
</dbReference>
<dbReference type="EMBL" id="JAKNSF020000017">
    <property type="protein sequence ID" value="KAK7733878.1"/>
    <property type="molecule type" value="Genomic_DNA"/>
</dbReference>
<dbReference type="Gene3D" id="1.25.40.10">
    <property type="entry name" value="Tetratricopeptide repeat domain"/>
    <property type="match status" value="1"/>
</dbReference>